<dbReference type="EMBL" id="KB096324">
    <property type="protein sequence ID" value="ESO06065.1"/>
    <property type="molecule type" value="Genomic_DNA"/>
</dbReference>
<dbReference type="GeneID" id="20198632"/>
<dbReference type="KEGG" id="hro:HELRODRAFT_160195"/>
<dbReference type="Pfam" id="PF14769">
    <property type="entry name" value="CLAMP"/>
    <property type="match status" value="1"/>
</dbReference>
<protein>
    <submittedName>
        <fullName evidence="1 2">Uncharacterized protein</fullName>
    </submittedName>
</protein>
<sequence>MEKDEETRYILKKLIYTDYERYQNEPPVLKKPEYHKAKISIWADLKYENVEVLNSATTVEELQNLLSTFYDLEDYKENKRSAILIDFYTYLLQFAKENCFNIEQTSAFFSILKQTNDICIGDTRFENGLQWYASDSSY</sequence>
<proteinExistence type="predicted"/>
<dbReference type="InterPro" id="IPR032727">
    <property type="entry name" value="CLAMP"/>
</dbReference>
<organism evidence="2 3">
    <name type="scientific">Helobdella robusta</name>
    <name type="common">Californian leech</name>
    <dbReference type="NCBI Taxonomy" id="6412"/>
    <lineage>
        <taxon>Eukaryota</taxon>
        <taxon>Metazoa</taxon>
        <taxon>Spiralia</taxon>
        <taxon>Lophotrochozoa</taxon>
        <taxon>Annelida</taxon>
        <taxon>Clitellata</taxon>
        <taxon>Hirudinea</taxon>
        <taxon>Rhynchobdellida</taxon>
        <taxon>Glossiphoniidae</taxon>
        <taxon>Helobdella</taxon>
    </lineage>
</organism>
<dbReference type="CTD" id="20198632"/>
<dbReference type="RefSeq" id="XP_009015433.1">
    <property type="nucleotide sequence ID" value="XM_009017185.1"/>
</dbReference>
<name>T1EPY2_HELRO</name>
<evidence type="ECO:0000313" key="2">
    <source>
        <dbReference type="EnsemblMetazoa" id="HelroP160195"/>
    </source>
</evidence>
<dbReference type="PANTHER" id="PTHR28457:SF1">
    <property type="entry name" value="CILIA- AND FLAGELLA-ASSOCIATED PROTEIN 119"/>
    <property type="match status" value="1"/>
</dbReference>
<dbReference type="AlphaFoldDB" id="T1EPY2"/>
<dbReference type="EnsemblMetazoa" id="HelroT160195">
    <property type="protein sequence ID" value="HelroP160195"/>
    <property type="gene ID" value="HelroG160195"/>
</dbReference>
<keyword evidence="3" id="KW-1185">Reference proteome</keyword>
<accession>T1EPY2</accession>
<dbReference type="InParanoid" id="T1EPY2"/>
<dbReference type="STRING" id="6412.T1EPY2"/>
<reference evidence="1 3" key="2">
    <citation type="journal article" date="2013" name="Nature">
        <title>Insights into bilaterian evolution from three spiralian genomes.</title>
        <authorList>
            <person name="Simakov O."/>
            <person name="Marletaz F."/>
            <person name="Cho S.J."/>
            <person name="Edsinger-Gonzales E."/>
            <person name="Havlak P."/>
            <person name="Hellsten U."/>
            <person name="Kuo D.H."/>
            <person name="Larsson T."/>
            <person name="Lv J."/>
            <person name="Arendt D."/>
            <person name="Savage R."/>
            <person name="Osoegawa K."/>
            <person name="de Jong P."/>
            <person name="Grimwood J."/>
            <person name="Chapman J.A."/>
            <person name="Shapiro H."/>
            <person name="Aerts A."/>
            <person name="Otillar R.P."/>
            <person name="Terry A.Y."/>
            <person name="Boore J.L."/>
            <person name="Grigoriev I.V."/>
            <person name="Lindberg D.R."/>
            <person name="Seaver E.C."/>
            <person name="Weisblat D.A."/>
            <person name="Putnam N.H."/>
            <person name="Rokhsar D.S."/>
        </authorList>
    </citation>
    <scope>NUCLEOTIDE SEQUENCE</scope>
</reference>
<dbReference type="PANTHER" id="PTHR28457">
    <property type="entry name" value="COILED-COIL DOMAIN-CONTAINING PROTEIN 189"/>
    <property type="match status" value="1"/>
</dbReference>
<reference evidence="2" key="3">
    <citation type="submission" date="2015-06" db="UniProtKB">
        <authorList>
            <consortium name="EnsemblMetazoa"/>
        </authorList>
    </citation>
    <scope>IDENTIFICATION</scope>
</reference>
<dbReference type="HOGENOM" id="CLU_1857433_0_0_1"/>
<evidence type="ECO:0000313" key="1">
    <source>
        <dbReference type="EMBL" id="ESO06065.1"/>
    </source>
</evidence>
<gene>
    <name evidence="2" type="primary">20198632</name>
    <name evidence="1" type="ORF">HELRODRAFT_160195</name>
</gene>
<dbReference type="OMA" id="NDICIGD"/>
<evidence type="ECO:0000313" key="3">
    <source>
        <dbReference type="Proteomes" id="UP000015101"/>
    </source>
</evidence>
<dbReference type="OrthoDB" id="425082at2759"/>
<dbReference type="EMBL" id="AMQM01000540">
    <property type="status" value="NOT_ANNOTATED_CDS"/>
    <property type="molecule type" value="Genomic_DNA"/>
</dbReference>
<dbReference type="Proteomes" id="UP000015101">
    <property type="component" value="Unassembled WGS sequence"/>
</dbReference>
<reference evidence="3" key="1">
    <citation type="submission" date="2012-12" db="EMBL/GenBank/DDBJ databases">
        <authorList>
            <person name="Hellsten U."/>
            <person name="Grimwood J."/>
            <person name="Chapman J.A."/>
            <person name="Shapiro H."/>
            <person name="Aerts A."/>
            <person name="Otillar R.P."/>
            <person name="Terry A.Y."/>
            <person name="Boore J.L."/>
            <person name="Simakov O."/>
            <person name="Marletaz F."/>
            <person name="Cho S.-J."/>
            <person name="Edsinger-Gonzales E."/>
            <person name="Havlak P."/>
            <person name="Kuo D.-H."/>
            <person name="Larsson T."/>
            <person name="Lv J."/>
            <person name="Arendt D."/>
            <person name="Savage R."/>
            <person name="Osoegawa K."/>
            <person name="de Jong P."/>
            <person name="Lindberg D.R."/>
            <person name="Seaver E.C."/>
            <person name="Weisblat D.A."/>
            <person name="Putnam N.H."/>
            <person name="Grigoriev I.V."/>
            <person name="Rokhsar D.S."/>
        </authorList>
    </citation>
    <scope>NUCLEOTIDE SEQUENCE</scope>
</reference>